<evidence type="ECO:0000313" key="2">
    <source>
        <dbReference type="EMBL" id="MBU5439141.1"/>
    </source>
</evidence>
<name>A0ABS6E8B0_9FIRM</name>
<dbReference type="PROSITE" id="PS51186">
    <property type="entry name" value="GNAT"/>
    <property type="match status" value="1"/>
</dbReference>
<proteinExistence type="predicted"/>
<dbReference type="CDD" id="cd04301">
    <property type="entry name" value="NAT_SF"/>
    <property type="match status" value="1"/>
</dbReference>
<feature type="domain" description="N-acetyltransferase" evidence="1">
    <location>
        <begin position="3"/>
        <end position="145"/>
    </location>
</feature>
<dbReference type="PANTHER" id="PTHR43617">
    <property type="entry name" value="L-AMINO ACID N-ACETYLTRANSFERASE"/>
    <property type="match status" value="1"/>
</dbReference>
<protein>
    <submittedName>
        <fullName evidence="2">GNAT family N-acetyltransferase</fullName>
    </submittedName>
</protein>
<dbReference type="EMBL" id="JAHLPM010000012">
    <property type="protein sequence ID" value="MBU5439141.1"/>
    <property type="molecule type" value="Genomic_DNA"/>
</dbReference>
<dbReference type="Pfam" id="PF00583">
    <property type="entry name" value="Acetyltransf_1"/>
    <property type="match status" value="1"/>
</dbReference>
<gene>
    <name evidence="2" type="ORF">KQI42_14055</name>
</gene>
<dbReference type="InterPro" id="IPR050276">
    <property type="entry name" value="MshD_Acetyltransferase"/>
</dbReference>
<evidence type="ECO:0000313" key="3">
    <source>
        <dbReference type="Proteomes" id="UP000749471"/>
    </source>
</evidence>
<accession>A0ABS6E8B0</accession>
<comment type="caution">
    <text evidence="2">The sequence shown here is derived from an EMBL/GenBank/DDBJ whole genome shotgun (WGS) entry which is preliminary data.</text>
</comment>
<dbReference type="PANTHER" id="PTHR43617:SF2">
    <property type="entry name" value="UPF0039 PROTEIN SLL0451"/>
    <property type="match status" value="1"/>
</dbReference>
<dbReference type="Proteomes" id="UP000749471">
    <property type="component" value="Unassembled WGS sequence"/>
</dbReference>
<organism evidence="2 3">
    <name type="scientific">Tissierella simiarum</name>
    <dbReference type="NCBI Taxonomy" id="2841534"/>
    <lineage>
        <taxon>Bacteria</taxon>
        <taxon>Bacillati</taxon>
        <taxon>Bacillota</taxon>
        <taxon>Tissierellia</taxon>
        <taxon>Tissierellales</taxon>
        <taxon>Tissierellaceae</taxon>
        <taxon>Tissierella</taxon>
    </lineage>
</organism>
<reference evidence="2 3" key="1">
    <citation type="submission" date="2021-06" db="EMBL/GenBank/DDBJ databases">
        <authorList>
            <person name="Sun Q."/>
            <person name="Li D."/>
        </authorList>
    </citation>
    <scope>NUCLEOTIDE SEQUENCE [LARGE SCALE GENOMIC DNA]</scope>
    <source>
        <strain evidence="2 3">MSJ-40</strain>
    </source>
</reference>
<dbReference type="InterPro" id="IPR000182">
    <property type="entry name" value="GNAT_dom"/>
</dbReference>
<dbReference type="RefSeq" id="WP_216520845.1">
    <property type="nucleotide sequence ID" value="NZ_JAHLPM010000012.1"/>
</dbReference>
<sequence length="145" mass="17145">MKLIFKIVDKENWEECVDLRVSEEQKDYVASNWYSILQSKFEEELYPLCIYDGEVMVGFLMYGLDPDTKRIEMSRLMIDQKLQGKGYGKMAVLKLLDLIREKYGKIKFYTSIEPKNIVAEKLYESLGFKKTGEIMWDEEVMVIQL</sequence>
<evidence type="ECO:0000259" key="1">
    <source>
        <dbReference type="PROSITE" id="PS51186"/>
    </source>
</evidence>
<keyword evidence="3" id="KW-1185">Reference proteome</keyword>